<accession>A0A512HW02</accession>
<dbReference type="AlphaFoldDB" id="A0A512HW02"/>
<dbReference type="EMBL" id="BJZQ01000008">
    <property type="protein sequence ID" value="GEO89605.1"/>
    <property type="molecule type" value="Genomic_DNA"/>
</dbReference>
<feature type="compositionally biased region" description="Low complexity" evidence="1">
    <location>
        <begin position="20"/>
        <end position="39"/>
    </location>
</feature>
<sequence length="51" mass="5283">MVDVPVTVASRRDDKAEGPSSSRIRAASSSNRARTADASGTGTELMLDSMA</sequence>
<reference evidence="2 3" key="1">
    <citation type="submission" date="2019-07" db="EMBL/GenBank/DDBJ databases">
        <title>Whole genome shotgun sequence of Aeromicrobium flavum NBRC 107625.</title>
        <authorList>
            <person name="Hosoyama A."/>
            <person name="Uohara A."/>
            <person name="Ohji S."/>
            <person name="Ichikawa N."/>
        </authorList>
    </citation>
    <scope>NUCLEOTIDE SEQUENCE [LARGE SCALE GENOMIC DNA]</scope>
    <source>
        <strain evidence="2 3">NBRC 107625</strain>
    </source>
</reference>
<feature type="region of interest" description="Disordered" evidence="1">
    <location>
        <begin position="1"/>
        <end position="51"/>
    </location>
</feature>
<organism evidence="2 3">
    <name type="scientific">Aeromicrobium flavum</name>
    <dbReference type="NCBI Taxonomy" id="416568"/>
    <lineage>
        <taxon>Bacteria</taxon>
        <taxon>Bacillati</taxon>
        <taxon>Actinomycetota</taxon>
        <taxon>Actinomycetes</taxon>
        <taxon>Propionibacteriales</taxon>
        <taxon>Nocardioidaceae</taxon>
        <taxon>Aeromicrobium</taxon>
    </lineage>
</organism>
<keyword evidence="3" id="KW-1185">Reference proteome</keyword>
<evidence type="ECO:0000313" key="2">
    <source>
        <dbReference type="EMBL" id="GEO89605.1"/>
    </source>
</evidence>
<dbReference type="Proteomes" id="UP000321769">
    <property type="component" value="Unassembled WGS sequence"/>
</dbReference>
<gene>
    <name evidence="2" type="ORF">AFL01nite_19320</name>
</gene>
<protein>
    <submittedName>
        <fullName evidence="2">Uncharacterized protein</fullName>
    </submittedName>
</protein>
<comment type="caution">
    <text evidence="2">The sequence shown here is derived from an EMBL/GenBank/DDBJ whole genome shotgun (WGS) entry which is preliminary data.</text>
</comment>
<evidence type="ECO:0000313" key="3">
    <source>
        <dbReference type="Proteomes" id="UP000321769"/>
    </source>
</evidence>
<name>A0A512HW02_9ACTN</name>
<evidence type="ECO:0000256" key="1">
    <source>
        <dbReference type="SAM" id="MobiDB-lite"/>
    </source>
</evidence>
<proteinExistence type="predicted"/>